<accession>A0A2A2JXD8</accession>
<gene>
    <name evidence="2" type="ORF">WR25_06512</name>
</gene>
<organism evidence="2 3">
    <name type="scientific">Diploscapter pachys</name>
    <dbReference type="NCBI Taxonomy" id="2018661"/>
    <lineage>
        <taxon>Eukaryota</taxon>
        <taxon>Metazoa</taxon>
        <taxon>Ecdysozoa</taxon>
        <taxon>Nematoda</taxon>
        <taxon>Chromadorea</taxon>
        <taxon>Rhabditida</taxon>
        <taxon>Rhabditina</taxon>
        <taxon>Rhabditomorpha</taxon>
        <taxon>Rhabditoidea</taxon>
        <taxon>Rhabditidae</taxon>
        <taxon>Diploscapter</taxon>
    </lineage>
</organism>
<evidence type="ECO:0000313" key="2">
    <source>
        <dbReference type="EMBL" id="PAV66313.1"/>
    </source>
</evidence>
<reference evidence="2 3" key="1">
    <citation type="journal article" date="2017" name="Curr. Biol.">
        <title>Genome architecture and evolution of a unichromosomal asexual nematode.</title>
        <authorList>
            <person name="Fradin H."/>
            <person name="Zegar C."/>
            <person name="Gutwein M."/>
            <person name="Lucas J."/>
            <person name="Kovtun M."/>
            <person name="Corcoran D."/>
            <person name="Baugh L.R."/>
            <person name="Kiontke K."/>
            <person name="Gunsalus K."/>
            <person name="Fitch D.H."/>
            <person name="Piano F."/>
        </authorList>
    </citation>
    <scope>NUCLEOTIDE SEQUENCE [LARGE SCALE GENOMIC DNA]</scope>
    <source>
        <strain evidence="2">PF1309</strain>
    </source>
</reference>
<feature type="region of interest" description="Disordered" evidence="1">
    <location>
        <begin position="1"/>
        <end position="25"/>
    </location>
</feature>
<name>A0A2A2JXD8_9BILA</name>
<dbReference type="Proteomes" id="UP000218231">
    <property type="component" value="Unassembled WGS sequence"/>
</dbReference>
<dbReference type="AlphaFoldDB" id="A0A2A2JXD8"/>
<sequence>MAVRRFAGISSPHTSQSVLPSPEGRRDRAAKTASMIVASIWSCTALSGAHPFAIATSSSILTLGLEQPAPHTIEHEVRDVRALCRRADIDPRRNGGDFILAAKACGEAAGKATYAMEQRAPILVREKRCLARERTGRDN</sequence>
<evidence type="ECO:0000313" key="3">
    <source>
        <dbReference type="Proteomes" id="UP000218231"/>
    </source>
</evidence>
<keyword evidence="3" id="KW-1185">Reference proteome</keyword>
<comment type="caution">
    <text evidence="2">The sequence shown here is derived from an EMBL/GenBank/DDBJ whole genome shotgun (WGS) entry which is preliminary data.</text>
</comment>
<dbReference type="EMBL" id="LIAE01010124">
    <property type="protein sequence ID" value="PAV66313.1"/>
    <property type="molecule type" value="Genomic_DNA"/>
</dbReference>
<protein>
    <submittedName>
        <fullName evidence="2">Uncharacterized protein</fullName>
    </submittedName>
</protein>
<evidence type="ECO:0000256" key="1">
    <source>
        <dbReference type="SAM" id="MobiDB-lite"/>
    </source>
</evidence>
<proteinExistence type="predicted"/>